<comment type="caution">
    <text evidence="1">The sequence shown here is derived from an EMBL/GenBank/DDBJ whole genome shotgun (WGS) entry which is preliminary data.</text>
</comment>
<name>A0A0R1ZPZ0_9LACO</name>
<dbReference type="Gene3D" id="3.30.70.100">
    <property type="match status" value="1"/>
</dbReference>
<protein>
    <recommendedName>
        <fullName evidence="3">ABM domain-containing protein</fullName>
    </recommendedName>
</protein>
<reference evidence="1 2" key="1">
    <citation type="journal article" date="2015" name="Genome Announc.">
        <title>Expanding the biotechnology potential of lactobacilli through comparative genomics of 213 strains and associated genera.</title>
        <authorList>
            <person name="Sun Z."/>
            <person name="Harris H.M."/>
            <person name="McCann A."/>
            <person name="Guo C."/>
            <person name="Argimon S."/>
            <person name="Zhang W."/>
            <person name="Yang X."/>
            <person name="Jeffery I.B."/>
            <person name="Cooney J.C."/>
            <person name="Kagawa T.F."/>
            <person name="Liu W."/>
            <person name="Song Y."/>
            <person name="Salvetti E."/>
            <person name="Wrobel A."/>
            <person name="Rasinkangas P."/>
            <person name="Parkhill J."/>
            <person name="Rea M.C."/>
            <person name="O'Sullivan O."/>
            <person name="Ritari J."/>
            <person name="Douillard F.P."/>
            <person name="Paul Ross R."/>
            <person name="Yang R."/>
            <person name="Briner A.E."/>
            <person name="Felis G.E."/>
            <person name="de Vos W.M."/>
            <person name="Barrangou R."/>
            <person name="Klaenhammer T.R."/>
            <person name="Caufield P.W."/>
            <person name="Cui Y."/>
            <person name="Zhang H."/>
            <person name="O'Toole P.W."/>
        </authorList>
    </citation>
    <scope>NUCLEOTIDE SEQUENCE [LARGE SCALE GENOMIC DNA]</scope>
    <source>
        <strain evidence="1 2">DSM 20505</strain>
    </source>
</reference>
<gene>
    <name evidence="1" type="ORF">FC18_GL002048</name>
</gene>
<sequence>MLLDMSGAGQFSAPIQFNVAHSYGKISHGEFIQFMYFNITSDQETLFNNGMDKLFASRDRFPGLGNITLGRAKSDHIQYVLISSWERSTDFYQLKETPAFEPMRKYMDRAATTRGYHETGYKVLAPHEYLD</sequence>
<accession>A0A0R1ZPZ0</accession>
<dbReference type="PATRIC" id="fig|1291052.5.peg.2110"/>
<dbReference type="InterPro" id="IPR011008">
    <property type="entry name" value="Dimeric_a/b-barrel"/>
</dbReference>
<dbReference type="EMBL" id="AYYO01000003">
    <property type="protein sequence ID" value="KRM56565.1"/>
    <property type="molecule type" value="Genomic_DNA"/>
</dbReference>
<evidence type="ECO:0000313" key="1">
    <source>
        <dbReference type="EMBL" id="KRM56565.1"/>
    </source>
</evidence>
<keyword evidence="2" id="KW-1185">Reference proteome</keyword>
<dbReference type="Proteomes" id="UP000051679">
    <property type="component" value="Unassembled WGS sequence"/>
</dbReference>
<evidence type="ECO:0008006" key="3">
    <source>
        <dbReference type="Google" id="ProtNLM"/>
    </source>
</evidence>
<dbReference type="AlphaFoldDB" id="A0A0R1ZPZ0"/>
<dbReference type="SUPFAM" id="SSF54909">
    <property type="entry name" value="Dimeric alpha+beta barrel"/>
    <property type="match status" value="1"/>
</dbReference>
<organism evidence="1 2">
    <name type="scientific">Lacticaseibacillus sharpeae JCM 1186 = DSM 20505</name>
    <dbReference type="NCBI Taxonomy" id="1291052"/>
    <lineage>
        <taxon>Bacteria</taxon>
        <taxon>Bacillati</taxon>
        <taxon>Bacillota</taxon>
        <taxon>Bacilli</taxon>
        <taxon>Lactobacillales</taxon>
        <taxon>Lactobacillaceae</taxon>
        <taxon>Lacticaseibacillus</taxon>
    </lineage>
</organism>
<proteinExistence type="predicted"/>
<evidence type="ECO:0000313" key="2">
    <source>
        <dbReference type="Proteomes" id="UP000051679"/>
    </source>
</evidence>